<dbReference type="KEGG" id="ccin:107269336"/>
<dbReference type="RefSeq" id="XP_024942395.1">
    <property type="nucleotide sequence ID" value="XM_025086627.1"/>
</dbReference>
<evidence type="ECO:0000313" key="3">
    <source>
        <dbReference type="RefSeq" id="XP_024942395.1"/>
    </source>
</evidence>
<proteinExistence type="predicted"/>
<sequence length="155" mass="17000">MHLIVFGRNLCQSPNVQIMGAPGTQEALIPDGRPSAGIFITCAAKEVSRFRTRKSEGARREQSGKRMSDPPDEKQEGRVAATIKPRDITCHVSSAEFPTRYQSGCLTQQKGTNGRVQGTNVAKKNFLLSFPSGNITVRSVSDSKMELLISESVRY</sequence>
<evidence type="ECO:0000313" key="2">
    <source>
        <dbReference type="Proteomes" id="UP000694920"/>
    </source>
</evidence>
<keyword evidence="2" id="KW-1185">Reference proteome</keyword>
<feature type="region of interest" description="Disordered" evidence="1">
    <location>
        <begin position="50"/>
        <end position="80"/>
    </location>
</feature>
<protein>
    <submittedName>
        <fullName evidence="3">Uncharacterized protein LOC107269336 isoform X1</fullName>
    </submittedName>
</protein>
<accession>A0AAJ7W2R4</accession>
<evidence type="ECO:0000256" key="1">
    <source>
        <dbReference type="SAM" id="MobiDB-lite"/>
    </source>
</evidence>
<dbReference type="AlphaFoldDB" id="A0AAJ7W2R4"/>
<name>A0AAJ7W2R4_CEPCN</name>
<feature type="compositionally biased region" description="Basic and acidic residues" evidence="1">
    <location>
        <begin position="50"/>
        <end position="77"/>
    </location>
</feature>
<organism evidence="2 3">
    <name type="scientific">Cephus cinctus</name>
    <name type="common">Wheat stem sawfly</name>
    <dbReference type="NCBI Taxonomy" id="211228"/>
    <lineage>
        <taxon>Eukaryota</taxon>
        <taxon>Metazoa</taxon>
        <taxon>Ecdysozoa</taxon>
        <taxon>Arthropoda</taxon>
        <taxon>Hexapoda</taxon>
        <taxon>Insecta</taxon>
        <taxon>Pterygota</taxon>
        <taxon>Neoptera</taxon>
        <taxon>Endopterygota</taxon>
        <taxon>Hymenoptera</taxon>
        <taxon>Cephoidea</taxon>
        <taxon>Cephidae</taxon>
        <taxon>Cephus</taxon>
    </lineage>
</organism>
<gene>
    <name evidence="3" type="primary">LOC107269336</name>
</gene>
<reference evidence="3" key="1">
    <citation type="submission" date="2025-08" db="UniProtKB">
        <authorList>
            <consortium name="RefSeq"/>
        </authorList>
    </citation>
    <scope>IDENTIFICATION</scope>
</reference>
<dbReference type="Proteomes" id="UP000694920">
    <property type="component" value="Unplaced"/>
</dbReference>
<dbReference type="GeneID" id="107269336"/>